<evidence type="ECO:0000256" key="1">
    <source>
        <dbReference type="SAM" id="MobiDB-lite"/>
    </source>
</evidence>
<sequence>MKSQRVSTPRDALTPYDPRSGIPSPHECSIYCSRSKASSSYYDGHHRSPTSRSTLSRIFLIPDDDKGAASRVNGRLGKRARSSSFENIPTIRTPKFSKRTRQRSRVVDYEDGAPLFVMMSAMFNLRNQIVSDHLYSRIRI</sequence>
<dbReference type="AlphaFoldDB" id="A0A9P5XB95"/>
<proteinExistence type="predicted"/>
<keyword evidence="3" id="KW-1185">Reference proteome</keyword>
<accession>A0A9P5XB95</accession>
<organism evidence="2 3">
    <name type="scientific">Macrolepiota fuliginosa MF-IS2</name>
    <dbReference type="NCBI Taxonomy" id="1400762"/>
    <lineage>
        <taxon>Eukaryota</taxon>
        <taxon>Fungi</taxon>
        <taxon>Dikarya</taxon>
        <taxon>Basidiomycota</taxon>
        <taxon>Agaricomycotina</taxon>
        <taxon>Agaricomycetes</taxon>
        <taxon>Agaricomycetidae</taxon>
        <taxon>Agaricales</taxon>
        <taxon>Agaricineae</taxon>
        <taxon>Agaricaceae</taxon>
        <taxon>Macrolepiota</taxon>
    </lineage>
</organism>
<dbReference type="EMBL" id="MU151183">
    <property type="protein sequence ID" value="KAF9447859.1"/>
    <property type="molecule type" value="Genomic_DNA"/>
</dbReference>
<dbReference type="Proteomes" id="UP000807342">
    <property type="component" value="Unassembled WGS sequence"/>
</dbReference>
<evidence type="ECO:0000313" key="3">
    <source>
        <dbReference type="Proteomes" id="UP000807342"/>
    </source>
</evidence>
<evidence type="ECO:0000313" key="2">
    <source>
        <dbReference type="EMBL" id="KAF9447859.1"/>
    </source>
</evidence>
<name>A0A9P5XB95_9AGAR</name>
<reference evidence="2" key="1">
    <citation type="submission" date="2020-11" db="EMBL/GenBank/DDBJ databases">
        <authorList>
            <consortium name="DOE Joint Genome Institute"/>
            <person name="Ahrendt S."/>
            <person name="Riley R."/>
            <person name="Andreopoulos W."/>
            <person name="Labutti K."/>
            <person name="Pangilinan J."/>
            <person name="Ruiz-Duenas F.J."/>
            <person name="Barrasa J.M."/>
            <person name="Sanchez-Garcia M."/>
            <person name="Camarero S."/>
            <person name="Miyauchi S."/>
            <person name="Serrano A."/>
            <person name="Linde D."/>
            <person name="Babiker R."/>
            <person name="Drula E."/>
            <person name="Ayuso-Fernandez I."/>
            <person name="Pacheco R."/>
            <person name="Padilla G."/>
            <person name="Ferreira P."/>
            <person name="Barriuso J."/>
            <person name="Kellner H."/>
            <person name="Castanera R."/>
            <person name="Alfaro M."/>
            <person name="Ramirez L."/>
            <person name="Pisabarro A.G."/>
            <person name="Kuo A."/>
            <person name="Tritt A."/>
            <person name="Lipzen A."/>
            <person name="He G."/>
            <person name="Yan M."/>
            <person name="Ng V."/>
            <person name="Cullen D."/>
            <person name="Martin F."/>
            <person name="Rosso M.-N."/>
            <person name="Henrissat B."/>
            <person name="Hibbett D."/>
            <person name="Martinez A.T."/>
            <person name="Grigoriev I.V."/>
        </authorList>
    </citation>
    <scope>NUCLEOTIDE SEQUENCE</scope>
    <source>
        <strain evidence="2">MF-IS2</strain>
    </source>
</reference>
<comment type="caution">
    <text evidence="2">The sequence shown here is derived from an EMBL/GenBank/DDBJ whole genome shotgun (WGS) entry which is preliminary data.</text>
</comment>
<feature type="region of interest" description="Disordered" evidence="1">
    <location>
        <begin position="1"/>
        <end position="27"/>
    </location>
</feature>
<gene>
    <name evidence="2" type="ORF">P691DRAFT_89338</name>
</gene>
<protein>
    <submittedName>
        <fullName evidence="2">Uncharacterized protein</fullName>
    </submittedName>
</protein>